<comment type="caution">
    <text evidence="3">The sequence shown here is derived from an EMBL/GenBank/DDBJ whole genome shotgun (WGS) entry which is preliminary data.</text>
</comment>
<sequence>MADTHSRSGFPFASVVGDGQQSGTLVEHSDYRECNLNANNIFMQELGEALPPNVAELITSIRQNQNTSTITRAEVLQDSMLQGFIFHGAQACEEQVDDYFRREIIPTGDQRDCLQRDLKKPMRYEVVPNTALNGMRVSTPIPDVLYGYDLKKAFPHQRAHILLLVQEVKANNSLLLYPFFTIKFKGDRGSMWAATNQCLGAATSCVNLIEDLNHRLKCCGSSKVIENTAFSIATNGTEARLYATWKQDELYKTAPVQCFLLQDPQHHVEFRRWIYNILHWGRNERLKELHEAIDILLEEGRKRTSETAKSRVPPASNSAAQSRNKRRKVMTAKPLRSSTARPGETRGDTSEEAPMALRRSKRLHRQK</sequence>
<keyword evidence="4" id="KW-1185">Reference proteome</keyword>
<evidence type="ECO:0000259" key="2">
    <source>
        <dbReference type="Pfam" id="PF25545"/>
    </source>
</evidence>
<dbReference type="AlphaFoldDB" id="A0A9P9FTH7"/>
<organism evidence="3 4">
    <name type="scientific">Dactylonectria macrodidyma</name>
    <dbReference type="NCBI Taxonomy" id="307937"/>
    <lineage>
        <taxon>Eukaryota</taxon>
        <taxon>Fungi</taxon>
        <taxon>Dikarya</taxon>
        <taxon>Ascomycota</taxon>
        <taxon>Pezizomycotina</taxon>
        <taxon>Sordariomycetes</taxon>
        <taxon>Hypocreomycetidae</taxon>
        <taxon>Hypocreales</taxon>
        <taxon>Nectriaceae</taxon>
        <taxon>Dactylonectria</taxon>
    </lineage>
</organism>
<dbReference type="PANTHER" id="PTHR42470:SF1">
    <property type="entry name" value="VAST DOMAIN-CONTAINING PROTEIN"/>
    <property type="match status" value="1"/>
</dbReference>
<dbReference type="Proteomes" id="UP000738349">
    <property type="component" value="Unassembled WGS sequence"/>
</dbReference>
<gene>
    <name evidence="3" type="ORF">EDB81DRAFT_634757</name>
</gene>
<dbReference type="Pfam" id="PF25545">
    <property type="entry name" value="DUF7924"/>
    <property type="match status" value="1"/>
</dbReference>
<feature type="region of interest" description="Disordered" evidence="1">
    <location>
        <begin position="302"/>
        <end position="367"/>
    </location>
</feature>
<evidence type="ECO:0000313" key="4">
    <source>
        <dbReference type="Proteomes" id="UP000738349"/>
    </source>
</evidence>
<dbReference type="PANTHER" id="PTHR42470">
    <property type="entry name" value="VAST DOMAIN-CONTAINING PROTEIN"/>
    <property type="match status" value="1"/>
</dbReference>
<name>A0A9P9FTH7_9HYPO</name>
<dbReference type="EMBL" id="JAGMUV010000001">
    <property type="protein sequence ID" value="KAH7175927.1"/>
    <property type="molecule type" value="Genomic_DNA"/>
</dbReference>
<evidence type="ECO:0000256" key="1">
    <source>
        <dbReference type="SAM" id="MobiDB-lite"/>
    </source>
</evidence>
<feature type="domain" description="DUF7924" evidence="2">
    <location>
        <begin position="96"/>
        <end position="293"/>
    </location>
</feature>
<dbReference type="InterPro" id="IPR057684">
    <property type="entry name" value="DUF7924"/>
</dbReference>
<evidence type="ECO:0000313" key="3">
    <source>
        <dbReference type="EMBL" id="KAH7175927.1"/>
    </source>
</evidence>
<dbReference type="OrthoDB" id="5426775at2759"/>
<reference evidence="3" key="1">
    <citation type="journal article" date="2021" name="Nat. Commun.">
        <title>Genetic determinants of endophytism in the Arabidopsis root mycobiome.</title>
        <authorList>
            <person name="Mesny F."/>
            <person name="Miyauchi S."/>
            <person name="Thiergart T."/>
            <person name="Pickel B."/>
            <person name="Atanasova L."/>
            <person name="Karlsson M."/>
            <person name="Huettel B."/>
            <person name="Barry K.W."/>
            <person name="Haridas S."/>
            <person name="Chen C."/>
            <person name="Bauer D."/>
            <person name="Andreopoulos W."/>
            <person name="Pangilinan J."/>
            <person name="LaButti K."/>
            <person name="Riley R."/>
            <person name="Lipzen A."/>
            <person name="Clum A."/>
            <person name="Drula E."/>
            <person name="Henrissat B."/>
            <person name="Kohler A."/>
            <person name="Grigoriev I.V."/>
            <person name="Martin F.M."/>
            <person name="Hacquard S."/>
        </authorList>
    </citation>
    <scope>NUCLEOTIDE SEQUENCE</scope>
    <source>
        <strain evidence="3">MPI-CAGE-AT-0147</strain>
    </source>
</reference>
<accession>A0A9P9FTH7</accession>
<proteinExistence type="predicted"/>
<protein>
    <recommendedName>
        <fullName evidence="2">DUF7924 domain-containing protein</fullName>
    </recommendedName>
</protein>
<feature type="compositionally biased region" description="Basic residues" evidence="1">
    <location>
        <begin position="358"/>
        <end position="367"/>
    </location>
</feature>